<keyword evidence="5" id="KW-1185">Reference proteome</keyword>
<dbReference type="GO" id="GO:0003677">
    <property type="term" value="F:DNA binding"/>
    <property type="evidence" value="ECO:0007669"/>
    <property type="project" value="InterPro"/>
</dbReference>
<reference evidence="4 5" key="1">
    <citation type="submission" date="2019-09" db="EMBL/GenBank/DDBJ databases">
        <title>Bird 10,000 Genomes (B10K) Project - Family phase.</title>
        <authorList>
            <person name="Zhang G."/>
        </authorList>
    </citation>
    <scope>NUCLEOTIDE SEQUENCE [LARGE SCALE GENOMIC DNA]</scope>
    <source>
        <strain evidence="4">B10K-DU-029-51</strain>
    </source>
</reference>
<gene>
    <name evidence="4" type="primary">Bend2</name>
    <name evidence="4" type="ORF">PARPUN_R00798</name>
</gene>
<evidence type="ECO:0000313" key="4">
    <source>
        <dbReference type="EMBL" id="NXU12027.1"/>
    </source>
</evidence>
<comment type="caution">
    <text evidence="4">The sequence shown here is derived from an EMBL/GenBank/DDBJ whole genome shotgun (WGS) entry which is preliminary data.</text>
</comment>
<dbReference type="PANTHER" id="PTHR47305:SF1">
    <property type="entry name" value="BEN DOMAIN-CONTAINING PROTEIN"/>
    <property type="match status" value="1"/>
</dbReference>
<dbReference type="PROSITE" id="PS51457">
    <property type="entry name" value="BEN"/>
    <property type="match status" value="2"/>
</dbReference>
<evidence type="ECO:0000256" key="2">
    <source>
        <dbReference type="ARBA" id="ARBA00023242"/>
    </source>
</evidence>
<evidence type="ECO:0000313" key="5">
    <source>
        <dbReference type="Proteomes" id="UP000570592"/>
    </source>
</evidence>
<name>A0A7L3I2U8_9PASS</name>
<comment type="subcellular location">
    <subcellularLocation>
        <location evidence="1">Nucleus</location>
    </subcellularLocation>
</comment>
<protein>
    <submittedName>
        <fullName evidence="4">BEND2 protein</fullName>
    </submittedName>
</protein>
<dbReference type="AlphaFoldDB" id="A0A7L3I2U8"/>
<feature type="domain" description="BEN" evidence="3">
    <location>
        <begin position="397"/>
        <end position="495"/>
    </location>
</feature>
<dbReference type="PANTHER" id="PTHR47305">
    <property type="entry name" value="BEN DOMAIN-CONTAINING PROTEIN 2"/>
    <property type="match status" value="1"/>
</dbReference>
<feature type="non-terminal residue" evidence="4">
    <location>
        <position position="502"/>
    </location>
</feature>
<evidence type="ECO:0000256" key="1">
    <source>
        <dbReference type="ARBA" id="ARBA00004123"/>
    </source>
</evidence>
<dbReference type="SMART" id="SM01025">
    <property type="entry name" value="BEN"/>
    <property type="match status" value="2"/>
</dbReference>
<dbReference type="InterPro" id="IPR018379">
    <property type="entry name" value="BEN_domain"/>
</dbReference>
<dbReference type="Proteomes" id="UP000570592">
    <property type="component" value="Unassembled WGS sequence"/>
</dbReference>
<dbReference type="Pfam" id="PF10523">
    <property type="entry name" value="BEN"/>
    <property type="match status" value="2"/>
</dbReference>
<sequence>MRTREEEYEDNESVIYEYEPDYECESILSEASYNGYQQNPLMEVLSYCQAMYDAIQKLDKKFDLLHRKVSEMQHTRIKPLLLKPVIVKVALQNGHVPKVKHAQQSFQLESQQPVGRQSPPLPTIVSTHSLHSSYSTTNGMPDLSPQSNLAPSIVESTVKVASSPVASSSIPAPSEPIVFLTTCLGFLIFFFFKCFCSTKEFVGDPARNVKVLGNHLVKARQKTKPKYAARHLVRVLFPKKTLLCSVMGTSARGRRTLDPNKIAAIREFLATNFPAYDLSERGKDWKTCITNVNSMIRCLRSERKGNSAMCVLKPHLMFQETAEGKEKVTDAPDTSHCVDLNYNEHSEGNCQNSQKMTSSTTDTLQNSGLDKFPEAFHTSSVKKQPSLEPMEPLGSPWRNVQLPFSVIYVAKGKTRPELSARYLIRHMFPEDVLVKSNVYGSLDRGMSPLDSNKINALRDFLQENFPSFDLNESGFDWKACVAAINSTIRSLRHELKKATFGI</sequence>
<evidence type="ECO:0000259" key="3">
    <source>
        <dbReference type="PROSITE" id="PS51457"/>
    </source>
</evidence>
<dbReference type="GO" id="GO:0005634">
    <property type="term" value="C:nucleus"/>
    <property type="evidence" value="ECO:0007669"/>
    <property type="project" value="UniProtKB-SubCell"/>
</dbReference>
<feature type="non-terminal residue" evidence="4">
    <location>
        <position position="1"/>
    </location>
</feature>
<accession>A0A7L3I2U8</accession>
<organism evidence="4 5">
    <name type="scientific">Pardalotus punctatus</name>
    <name type="common">spotted pardalote</name>
    <dbReference type="NCBI Taxonomy" id="254575"/>
    <lineage>
        <taxon>Eukaryota</taxon>
        <taxon>Metazoa</taxon>
        <taxon>Chordata</taxon>
        <taxon>Craniata</taxon>
        <taxon>Vertebrata</taxon>
        <taxon>Euteleostomi</taxon>
        <taxon>Archelosauria</taxon>
        <taxon>Archosauria</taxon>
        <taxon>Dinosauria</taxon>
        <taxon>Saurischia</taxon>
        <taxon>Theropoda</taxon>
        <taxon>Coelurosauria</taxon>
        <taxon>Aves</taxon>
        <taxon>Neognathae</taxon>
        <taxon>Neoaves</taxon>
        <taxon>Telluraves</taxon>
        <taxon>Australaves</taxon>
        <taxon>Passeriformes</taxon>
        <taxon>Meliphagoidea</taxon>
        <taxon>Pardalotidae</taxon>
        <taxon>Pardalotus</taxon>
    </lineage>
</organism>
<dbReference type="EMBL" id="VZTX01010339">
    <property type="protein sequence ID" value="NXU12027.1"/>
    <property type="molecule type" value="Genomic_DNA"/>
</dbReference>
<feature type="domain" description="BEN" evidence="3">
    <location>
        <begin position="206"/>
        <end position="306"/>
    </location>
</feature>
<proteinExistence type="predicted"/>
<keyword evidence="2" id="KW-0539">Nucleus</keyword>